<dbReference type="AlphaFoldDB" id="A0A7T8KCG1"/>
<evidence type="ECO:0000313" key="2">
    <source>
        <dbReference type="Proteomes" id="UP000595437"/>
    </source>
</evidence>
<gene>
    <name evidence="1" type="ORF">FKW44_005817</name>
</gene>
<dbReference type="Proteomes" id="UP000595437">
    <property type="component" value="Chromosome 4"/>
</dbReference>
<accession>A0A7T8KCG1</accession>
<name>A0A7T8KCG1_CALRO</name>
<evidence type="ECO:0000313" key="1">
    <source>
        <dbReference type="EMBL" id="QQP53357.1"/>
    </source>
</evidence>
<protein>
    <submittedName>
        <fullName evidence="1">General transcription factor II-I repeat domain-containing protein 2-like</fullName>
    </submittedName>
</protein>
<dbReference type="EMBL" id="CP045893">
    <property type="protein sequence ID" value="QQP53357.1"/>
    <property type="molecule type" value="Genomic_DNA"/>
</dbReference>
<sequence length="105" mass="11785">MLQLQRNIQRGKAERRHATSFKGKAKLVSSNSVYGPDKVTSIQLVLLCSLAIVKNGKPFTDGEFAKSLMLDVANELFDDFTDKEKIMKRIKDMPLSARPYTIAPL</sequence>
<dbReference type="OrthoDB" id="6587763at2759"/>
<keyword evidence="2" id="KW-1185">Reference proteome</keyword>
<organism evidence="1 2">
    <name type="scientific">Caligus rogercresseyi</name>
    <name type="common">Sea louse</name>
    <dbReference type="NCBI Taxonomy" id="217165"/>
    <lineage>
        <taxon>Eukaryota</taxon>
        <taxon>Metazoa</taxon>
        <taxon>Ecdysozoa</taxon>
        <taxon>Arthropoda</taxon>
        <taxon>Crustacea</taxon>
        <taxon>Multicrustacea</taxon>
        <taxon>Hexanauplia</taxon>
        <taxon>Copepoda</taxon>
        <taxon>Siphonostomatoida</taxon>
        <taxon>Caligidae</taxon>
        <taxon>Caligus</taxon>
    </lineage>
</organism>
<reference evidence="2" key="1">
    <citation type="submission" date="2021-01" db="EMBL/GenBank/DDBJ databases">
        <title>Caligus Genome Assembly.</title>
        <authorList>
            <person name="Gallardo-Escarate C."/>
        </authorList>
    </citation>
    <scope>NUCLEOTIDE SEQUENCE [LARGE SCALE GENOMIC DNA]</scope>
</reference>
<proteinExistence type="predicted"/>